<organism evidence="12 13">
    <name type="scientific">Ceratopteris richardii</name>
    <name type="common">Triangle waterfern</name>
    <dbReference type="NCBI Taxonomy" id="49495"/>
    <lineage>
        <taxon>Eukaryota</taxon>
        <taxon>Viridiplantae</taxon>
        <taxon>Streptophyta</taxon>
        <taxon>Embryophyta</taxon>
        <taxon>Tracheophyta</taxon>
        <taxon>Polypodiopsida</taxon>
        <taxon>Polypodiidae</taxon>
        <taxon>Polypodiales</taxon>
        <taxon>Pteridineae</taxon>
        <taxon>Pteridaceae</taxon>
        <taxon>Parkerioideae</taxon>
        <taxon>Ceratopteris</taxon>
    </lineage>
</organism>
<feature type="compositionally biased region" description="Polar residues" evidence="10">
    <location>
        <begin position="21"/>
        <end position="43"/>
    </location>
</feature>
<evidence type="ECO:0000256" key="9">
    <source>
        <dbReference type="RuleBase" id="RU000682"/>
    </source>
</evidence>
<evidence type="ECO:0000256" key="7">
    <source>
        <dbReference type="ARBA" id="ARBA00024040"/>
    </source>
</evidence>
<dbReference type="AlphaFoldDB" id="A0A8T2QV17"/>
<dbReference type="SMART" id="SM00389">
    <property type="entry name" value="HOX"/>
    <property type="match status" value="1"/>
</dbReference>
<dbReference type="Pfam" id="PF00046">
    <property type="entry name" value="Homeodomain"/>
    <property type="match status" value="1"/>
</dbReference>
<dbReference type="EMBL" id="CM035437">
    <property type="protein sequence ID" value="KAH7287173.1"/>
    <property type="molecule type" value="Genomic_DNA"/>
</dbReference>
<keyword evidence="4 8" id="KW-0238">DNA-binding</keyword>
<dbReference type="Proteomes" id="UP000825935">
    <property type="component" value="Chromosome 32"/>
</dbReference>
<keyword evidence="5" id="KW-0804">Transcription</keyword>
<evidence type="ECO:0000259" key="11">
    <source>
        <dbReference type="PROSITE" id="PS50071"/>
    </source>
</evidence>
<evidence type="ECO:0000256" key="5">
    <source>
        <dbReference type="ARBA" id="ARBA00023163"/>
    </source>
</evidence>
<dbReference type="InterPro" id="IPR001356">
    <property type="entry name" value="HD"/>
</dbReference>
<evidence type="ECO:0000256" key="8">
    <source>
        <dbReference type="PROSITE-ProRule" id="PRU00108"/>
    </source>
</evidence>
<reference evidence="12" key="1">
    <citation type="submission" date="2021-08" db="EMBL/GenBank/DDBJ databases">
        <title>WGS assembly of Ceratopteris richardii.</title>
        <authorList>
            <person name="Marchant D.B."/>
            <person name="Chen G."/>
            <person name="Jenkins J."/>
            <person name="Shu S."/>
            <person name="Leebens-Mack J."/>
            <person name="Grimwood J."/>
            <person name="Schmutz J."/>
            <person name="Soltis P."/>
            <person name="Soltis D."/>
            <person name="Chen Z.-H."/>
        </authorList>
    </citation>
    <scope>NUCLEOTIDE SEQUENCE</scope>
    <source>
        <strain evidence="12">Whitten #5841</strain>
        <tissue evidence="12">Leaf</tissue>
    </source>
</reference>
<sequence>MVFHLAFEDHVRQHLLQPQMMSGSASDQLSQMNATSPPASSHVSVLPRPLDATHLGRPSFSPGYKVNGARKQWRNLEYKLFEQVGIGDEQHGAGGEGGTSSSASSHGTANTSGAGTPRTRWCPTPEQINVLETLFNSGTTTPTRAMIVDIASCLNQFGSIVEANVFYWFQNRKARAKRKLRMQAQLHQESTGATSISASSSPTNGFYMNELKQSNHLLCRSAL</sequence>
<comment type="similarity">
    <text evidence="7">Belongs to the WUS homeobox family.</text>
</comment>
<feature type="DNA-binding region" description="Homeobox" evidence="8">
    <location>
        <begin position="116"/>
        <end position="180"/>
    </location>
</feature>
<dbReference type="Gene3D" id="1.10.10.60">
    <property type="entry name" value="Homeodomain-like"/>
    <property type="match status" value="1"/>
</dbReference>
<evidence type="ECO:0000313" key="13">
    <source>
        <dbReference type="Proteomes" id="UP000825935"/>
    </source>
</evidence>
<dbReference type="GO" id="GO:0099402">
    <property type="term" value="P:plant organ development"/>
    <property type="evidence" value="ECO:0007669"/>
    <property type="project" value="InterPro"/>
</dbReference>
<dbReference type="GO" id="GO:0003700">
    <property type="term" value="F:DNA-binding transcription factor activity"/>
    <property type="evidence" value="ECO:0007669"/>
    <property type="project" value="InterPro"/>
</dbReference>
<comment type="caution">
    <text evidence="12">The sequence shown here is derived from an EMBL/GenBank/DDBJ whole genome shotgun (WGS) entry which is preliminary data.</text>
</comment>
<dbReference type="GO" id="GO:0003677">
    <property type="term" value="F:DNA binding"/>
    <property type="evidence" value="ECO:0007669"/>
    <property type="project" value="UniProtKB-UniRule"/>
</dbReference>
<feature type="compositionally biased region" description="Low complexity" evidence="10">
    <location>
        <begin position="99"/>
        <end position="116"/>
    </location>
</feature>
<evidence type="ECO:0000256" key="6">
    <source>
        <dbReference type="ARBA" id="ARBA00023242"/>
    </source>
</evidence>
<gene>
    <name evidence="12" type="ORF">KP509_32G041900</name>
</gene>
<dbReference type="InterPro" id="IPR044555">
    <property type="entry name" value="WUSCHEL-like"/>
</dbReference>
<feature type="region of interest" description="Disordered" evidence="10">
    <location>
        <begin position="88"/>
        <end position="122"/>
    </location>
</feature>
<evidence type="ECO:0000256" key="3">
    <source>
        <dbReference type="ARBA" id="ARBA00023015"/>
    </source>
</evidence>
<evidence type="ECO:0000313" key="12">
    <source>
        <dbReference type="EMBL" id="KAH7287173.1"/>
    </source>
</evidence>
<evidence type="ECO:0000256" key="1">
    <source>
        <dbReference type="ARBA" id="ARBA00004123"/>
    </source>
</evidence>
<evidence type="ECO:0000256" key="10">
    <source>
        <dbReference type="SAM" id="MobiDB-lite"/>
    </source>
</evidence>
<keyword evidence="3" id="KW-0805">Transcription regulation</keyword>
<name>A0A8T2QV17_CERRI</name>
<dbReference type="InterPro" id="IPR009057">
    <property type="entry name" value="Homeodomain-like_sf"/>
</dbReference>
<dbReference type="PANTHER" id="PTHR45940:SF13">
    <property type="entry name" value="WUSCHEL-RELATED HOMEOBOX 1"/>
    <property type="match status" value="1"/>
</dbReference>
<dbReference type="GO" id="GO:0005634">
    <property type="term" value="C:nucleus"/>
    <property type="evidence" value="ECO:0007669"/>
    <property type="project" value="UniProtKB-SubCell"/>
</dbReference>
<dbReference type="PANTHER" id="PTHR45940">
    <property type="entry name" value="WUSCHEL-RELATED HOMEOBOX 1-RELATED"/>
    <property type="match status" value="1"/>
</dbReference>
<evidence type="ECO:0000256" key="2">
    <source>
        <dbReference type="ARBA" id="ARBA00022473"/>
    </source>
</evidence>
<proteinExistence type="inferred from homology"/>
<protein>
    <recommendedName>
        <fullName evidence="11">Homeobox domain-containing protein</fullName>
    </recommendedName>
</protein>
<keyword evidence="6 8" id="KW-0539">Nucleus</keyword>
<feature type="domain" description="Homeobox" evidence="11">
    <location>
        <begin position="114"/>
        <end position="179"/>
    </location>
</feature>
<evidence type="ECO:0000256" key="4">
    <source>
        <dbReference type="ARBA" id="ARBA00023125"/>
    </source>
</evidence>
<feature type="region of interest" description="Disordered" evidence="10">
    <location>
        <begin position="21"/>
        <end position="45"/>
    </location>
</feature>
<keyword evidence="13" id="KW-1185">Reference proteome</keyword>
<dbReference type="SUPFAM" id="SSF46689">
    <property type="entry name" value="Homeodomain-like"/>
    <property type="match status" value="1"/>
</dbReference>
<keyword evidence="8 9" id="KW-0371">Homeobox</keyword>
<dbReference type="OrthoDB" id="6159439at2759"/>
<accession>A0A8T2QV17</accession>
<dbReference type="CDD" id="cd00086">
    <property type="entry name" value="homeodomain"/>
    <property type="match status" value="1"/>
</dbReference>
<comment type="subcellular location">
    <subcellularLocation>
        <location evidence="1 8 9">Nucleus</location>
    </subcellularLocation>
</comment>
<dbReference type="PROSITE" id="PS50071">
    <property type="entry name" value="HOMEOBOX_2"/>
    <property type="match status" value="1"/>
</dbReference>
<keyword evidence="2" id="KW-0217">Developmental protein</keyword>